<dbReference type="Pfam" id="PF00665">
    <property type="entry name" value="rve"/>
    <property type="match status" value="1"/>
</dbReference>
<feature type="domain" description="Integrase catalytic" evidence="7">
    <location>
        <begin position="1660"/>
        <end position="1824"/>
    </location>
</feature>
<dbReference type="InterPro" id="IPR043128">
    <property type="entry name" value="Rev_trsase/Diguanyl_cyclase"/>
</dbReference>
<evidence type="ECO:0000256" key="4">
    <source>
        <dbReference type="ARBA" id="ARBA00022759"/>
    </source>
</evidence>
<keyword evidence="2" id="KW-0548">Nucleotidyltransferase</keyword>
<dbReference type="InterPro" id="IPR050951">
    <property type="entry name" value="Retrovirus_Pol_polyprotein"/>
</dbReference>
<name>A0A2N9FBB7_FAGSY</name>
<feature type="compositionally biased region" description="Gly residues" evidence="6">
    <location>
        <begin position="162"/>
        <end position="191"/>
    </location>
</feature>
<protein>
    <recommendedName>
        <fullName evidence="7">Integrase catalytic domain-containing protein</fullName>
    </recommendedName>
</protein>
<dbReference type="Pfam" id="PF17921">
    <property type="entry name" value="Integrase_H2C2"/>
    <property type="match status" value="1"/>
</dbReference>
<dbReference type="SUPFAM" id="SSF56672">
    <property type="entry name" value="DNA/RNA polymerases"/>
    <property type="match status" value="1"/>
</dbReference>
<evidence type="ECO:0000256" key="2">
    <source>
        <dbReference type="ARBA" id="ARBA00022695"/>
    </source>
</evidence>
<dbReference type="GO" id="GO:0016779">
    <property type="term" value="F:nucleotidyltransferase activity"/>
    <property type="evidence" value="ECO:0007669"/>
    <property type="project" value="UniProtKB-KW"/>
</dbReference>
<dbReference type="SUPFAM" id="SSF53098">
    <property type="entry name" value="Ribonuclease H-like"/>
    <property type="match status" value="1"/>
</dbReference>
<dbReference type="InterPro" id="IPR041588">
    <property type="entry name" value="Integrase_H2C2"/>
</dbReference>
<dbReference type="GO" id="GO:0003676">
    <property type="term" value="F:nucleic acid binding"/>
    <property type="evidence" value="ECO:0007669"/>
    <property type="project" value="InterPro"/>
</dbReference>
<dbReference type="InterPro" id="IPR021109">
    <property type="entry name" value="Peptidase_aspartic_dom_sf"/>
</dbReference>
<evidence type="ECO:0000259" key="7">
    <source>
        <dbReference type="PROSITE" id="PS50994"/>
    </source>
</evidence>
<dbReference type="PROSITE" id="PS50994">
    <property type="entry name" value="INTEGRASE"/>
    <property type="match status" value="1"/>
</dbReference>
<dbReference type="Gene3D" id="1.10.340.70">
    <property type="match status" value="2"/>
</dbReference>
<dbReference type="Pfam" id="PF03732">
    <property type="entry name" value="Retrotrans_gag"/>
    <property type="match status" value="1"/>
</dbReference>
<dbReference type="InterPro" id="IPR012337">
    <property type="entry name" value="RNaseH-like_sf"/>
</dbReference>
<dbReference type="Gene3D" id="3.30.420.10">
    <property type="entry name" value="Ribonuclease H-like superfamily/Ribonuclease H"/>
    <property type="match status" value="2"/>
</dbReference>
<dbReference type="SUPFAM" id="SSF50630">
    <property type="entry name" value="Acid proteases"/>
    <property type="match status" value="1"/>
</dbReference>
<feature type="compositionally biased region" description="Polar residues" evidence="6">
    <location>
        <begin position="469"/>
        <end position="483"/>
    </location>
</feature>
<keyword evidence="1" id="KW-0808">Transferase</keyword>
<keyword evidence="3" id="KW-0540">Nuclease</keyword>
<dbReference type="Pfam" id="PF13456">
    <property type="entry name" value="RVT_3"/>
    <property type="match status" value="1"/>
</dbReference>
<sequence length="1959" mass="220381">MMEGKLVISFVHWSKWTSSQNDPRHHQLKQKQQSKAEKTCEVCHSHQGNHHTTTTTQHYGGPCSSTSWNLGSTPGGSKSTRGNAPSAIKWSTTLGVEFWAQHPPHTKSARVQSSHGLIPDPQYLGATTMPPKRSTRQNSVANSHVKVESQGHSHAMGETHAQGGGQTLGGENPFGGGQALGGGQVLGGGEIPVGGPQQMALMFEMIKGMQQNQVELAESLRQLREANGNKEDHQNKNDNRNHEERESHNKNDTPFVTMSDVADLLKQERERPPKEPRHFVRRPPYPIELLKEPYPEKYDTPVFALFDGRKGSAMEHISKFLDSMGPFAAHGDLCLREFSKSLVDRAYTWYTVLPAGSIRTWEDMVESFCSKYFHVEEKITLVNLHSTKQQTGEDLVKYIHRFRDVSLDCNVKYQEGELVKVCIDNMLPEFRAHLENLDISRFAPLLQKARKTALSVKPQVERSRDKKSLLQTLTVSTATTPSGTKRKNPTKKAYEEPPPLPFTAEEMMAIFDKWVQDQVIKLPKISKQPTAEEQKDPKYCRYHRYANHPTVDCRTLRWEVNRKIQNGTLQLSEEQQKVHQTHFPNYNKGKGKAIVSVVIHGNVIDMEAEESAAASSSLVPAAVRTLQKSPKFKSLFNQLGFGPEARNVATEALITIAAESGATCFTAEAHASRAFLETTNAITFTDEDMEVQYPDHRRPLFLSAVVKDVQVRRALVDTGSCLNLIPLSTLQAANVPQQKIQGSPMEVTGFGGVTEYTMGHVQLVLKVGPIVALTQFHVVNAKTPYHVLLGRPWLHKHKLVSSTYHQYVKGRLNGKPIRIAANSCPFDQTEAHFVEAALYDNLASTEEPSIVRPCGTPLPAWEDIKDDPEVDLRELLERKKKRKEREVEHGSPPQCMRVQLPDGRILWWIVVDQVQSTAMNSEEVTVDHAQSTVMNPKEVAVDQTRSMATNSERFAVDQTESMAMNSKEVAEDQTESTVTSPGGSTVDHARSTVMNSEEEAMVDQTESTTMRKEKSTAAESNITSKEELEVINLSNDPDISKPISISKSLSAKERKCLIDLLHEYKDVFAWDYHEMPGIDPGLVAHSLNVEPGTRPVPIQHPRWLSNIVPVKKKNGQIRCCVDFRNLNKACPKDEFPLPNMDLLIDSAAGHAMFSFMDGFSGYNQIRMSTKDAEKTAFRTPIGNFYYTVMPFDYVDDIVVKSKKRENHLGILRKVFDRCQLYKLKMNPLKCAFGVSAGKFLGFLVHNRGIDVDPAKASAIATMKAPTSHKELKSFLGRLSYIRRFIPGLAAVTAVFTSLMKKGVPFVWSKACQQAFEKIQIKSQAIADLLAQFPGEDSSSISHEVPGRMGEVLLADLVDSTWTLKFDGSSTTNSKYEAYITGLAIAHEMGIKHLRVIGDSNLIICQTKGEFSLKEPSLALYRALAQKLEEKFDTFEISHAMRCENRYADALATLEQNLDAEDWRTPIKAKLMSPECVADLKVLKDYVLIAGDLYRRLPGGVLARCVNLQEAAKKLIEVHEKCCELRDGVSLYRRLQRLSYFWPSMSKEATNLQEQCSFYQHQHESDQIYATFISSDWRTPFLEYLIENILPQTSQAAIRLKKLATRYFVEGGILFRKGFHGDPLRCLSLAESQTVMKEAHSGECGEHQGKKRLYQLLLTLGYYWPTMKKDTADFVKSCHTCQLQANLIHTHPTVATEYFSKWVEAIPLRKATGATVANFIREHIITRFGIPHKIISDNGTPFVNRNVREVLEHYRIKHRRSTPYYPQGNGQAEATNRMLLRILSKMVFYYGKGWSSHLADTLWAYCGSTKTATGFTPFSLVYGTDAISPTELLVPSPRILHGMDLEADADICAETRVADLEGLEEARELAQVRSLRYHQKLADAYEKTLQTRIFAKGQMVLRTVDHVRRGLPSPSKFAPNWEGPYLIREAYDSGYYKLSTADGTTLVDPINRKWLKCYYS</sequence>
<evidence type="ECO:0000256" key="1">
    <source>
        <dbReference type="ARBA" id="ARBA00022679"/>
    </source>
</evidence>
<evidence type="ECO:0000313" key="8">
    <source>
        <dbReference type="EMBL" id="SPC84483.1"/>
    </source>
</evidence>
<feature type="region of interest" description="Disordered" evidence="6">
    <location>
        <begin position="226"/>
        <end position="257"/>
    </location>
</feature>
<dbReference type="InterPro" id="IPR043502">
    <property type="entry name" value="DNA/RNA_pol_sf"/>
</dbReference>
<dbReference type="Gene3D" id="3.30.70.270">
    <property type="match status" value="3"/>
</dbReference>
<accession>A0A2N9FBB7</accession>
<proteinExistence type="predicted"/>
<dbReference type="InterPro" id="IPR000477">
    <property type="entry name" value="RT_dom"/>
</dbReference>
<evidence type="ECO:0000256" key="6">
    <source>
        <dbReference type="SAM" id="MobiDB-lite"/>
    </source>
</evidence>
<dbReference type="InterPro" id="IPR002156">
    <property type="entry name" value="RNaseH_domain"/>
</dbReference>
<keyword evidence="4" id="KW-0255">Endonuclease</keyword>
<dbReference type="GO" id="GO:0006310">
    <property type="term" value="P:DNA recombination"/>
    <property type="evidence" value="ECO:0007669"/>
    <property type="project" value="UniProtKB-KW"/>
</dbReference>
<evidence type="ECO:0000256" key="3">
    <source>
        <dbReference type="ARBA" id="ARBA00022722"/>
    </source>
</evidence>
<dbReference type="InterPro" id="IPR001584">
    <property type="entry name" value="Integrase_cat-core"/>
</dbReference>
<feature type="region of interest" description="Disordered" evidence="6">
    <location>
        <begin position="152"/>
        <end position="191"/>
    </location>
</feature>
<evidence type="ECO:0000256" key="5">
    <source>
        <dbReference type="ARBA" id="ARBA00023172"/>
    </source>
</evidence>
<feature type="compositionally biased region" description="Basic and acidic residues" evidence="6">
    <location>
        <begin position="226"/>
        <end position="251"/>
    </location>
</feature>
<dbReference type="Gene3D" id="3.10.10.10">
    <property type="entry name" value="HIV Type 1 Reverse Transcriptase, subunit A, domain 1"/>
    <property type="match status" value="1"/>
</dbReference>
<reference evidence="8" key="1">
    <citation type="submission" date="2018-02" db="EMBL/GenBank/DDBJ databases">
        <authorList>
            <person name="Cohen D.B."/>
            <person name="Kent A.D."/>
        </authorList>
    </citation>
    <scope>NUCLEOTIDE SEQUENCE</scope>
</reference>
<gene>
    <name evidence="8" type="ORF">FSB_LOCUS12365</name>
</gene>
<dbReference type="Gene3D" id="2.40.70.10">
    <property type="entry name" value="Acid Proteases"/>
    <property type="match status" value="1"/>
</dbReference>
<dbReference type="Pfam" id="PF00078">
    <property type="entry name" value="RVT_1"/>
    <property type="match status" value="2"/>
</dbReference>
<feature type="region of interest" description="Disordered" evidence="6">
    <location>
        <begin position="966"/>
        <end position="1021"/>
    </location>
</feature>
<keyword evidence="4" id="KW-0378">Hydrolase</keyword>
<feature type="region of interest" description="Disordered" evidence="6">
    <location>
        <begin position="460"/>
        <end position="499"/>
    </location>
</feature>
<dbReference type="GO" id="GO:0015074">
    <property type="term" value="P:DNA integration"/>
    <property type="evidence" value="ECO:0007669"/>
    <property type="project" value="InterPro"/>
</dbReference>
<dbReference type="EMBL" id="OIVN01000713">
    <property type="protein sequence ID" value="SPC84483.1"/>
    <property type="molecule type" value="Genomic_DNA"/>
</dbReference>
<organism evidence="8">
    <name type="scientific">Fagus sylvatica</name>
    <name type="common">Beechnut</name>
    <dbReference type="NCBI Taxonomy" id="28930"/>
    <lineage>
        <taxon>Eukaryota</taxon>
        <taxon>Viridiplantae</taxon>
        <taxon>Streptophyta</taxon>
        <taxon>Embryophyta</taxon>
        <taxon>Tracheophyta</taxon>
        <taxon>Spermatophyta</taxon>
        <taxon>Magnoliopsida</taxon>
        <taxon>eudicotyledons</taxon>
        <taxon>Gunneridae</taxon>
        <taxon>Pentapetalae</taxon>
        <taxon>rosids</taxon>
        <taxon>fabids</taxon>
        <taxon>Fagales</taxon>
        <taxon>Fagaceae</taxon>
        <taxon>Fagus</taxon>
    </lineage>
</organism>
<keyword evidence="5" id="KW-0233">DNA recombination</keyword>
<dbReference type="PANTHER" id="PTHR37984">
    <property type="entry name" value="PROTEIN CBG26694"/>
    <property type="match status" value="1"/>
</dbReference>
<dbReference type="GO" id="GO:0004523">
    <property type="term" value="F:RNA-DNA hybrid ribonuclease activity"/>
    <property type="evidence" value="ECO:0007669"/>
    <property type="project" value="InterPro"/>
</dbReference>
<dbReference type="CDD" id="cd01647">
    <property type="entry name" value="RT_LTR"/>
    <property type="match status" value="1"/>
</dbReference>
<dbReference type="InterPro" id="IPR005162">
    <property type="entry name" value="Retrotrans_gag_dom"/>
</dbReference>
<dbReference type="CDD" id="cd00303">
    <property type="entry name" value="retropepsin_like"/>
    <property type="match status" value="1"/>
</dbReference>
<dbReference type="PANTHER" id="PTHR37984:SF5">
    <property type="entry name" value="PROTEIN NYNRIN-LIKE"/>
    <property type="match status" value="1"/>
</dbReference>
<dbReference type="InterPro" id="IPR036397">
    <property type="entry name" value="RNaseH_sf"/>
</dbReference>